<dbReference type="SUPFAM" id="SSF81271">
    <property type="entry name" value="TGS-like"/>
    <property type="match status" value="1"/>
</dbReference>
<dbReference type="SUPFAM" id="SSF55186">
    <property type="entry name" value="ThrRS/AlaRS common domain"/>
    <property type="match status" value="1"/>
</dbReference>
<dbReference type="InterPro" id="IPR036621">
    <property type="entry name" value="Anticodon-bd_dom_sf"/>
</dbReference>
<dbReference type="InterPro" id="IPR002320">
    <property type="entry name" value="Thr-tRNA-ligase_IIa"/>
</dbReference>
<dbReference type="Pfam" id="PF02824">
    <property type="entry name" value="TGS"/>
    <property type="match status" value="1"/>
</dbReference>
<feature type="domain" description="Aminoacyl-transfer RNA synthetases class-II family profile" evidence="14">
    <location>
        <begin position="250"/>
        <end position="612"/>
    </location>
</feature>
<evidence type="ECO:0000256" key="5">
    <source>
        <dbReference type="ARBA" id="ARBA00022723"/>
    </source>
</evidence>
<dbReference type="PROSITE" id="PS51880">
    <property type="entry name" value="TGS"/>
    <property type="match status" value="1"/>
</dbReference>
<comment type="catalytic activity">
    <reaction evidence="12 13">
        <text>tRNA(Thr) + L-threonine + ATP = L-threonyl-tRNA(Thr) + AMP + diphosphate + H(+)</text>
        <dbReference type="Rhea" id="RHEA:24624"/>
        <dbReference type="Rhea" id="RHEA-COMP:9670"/>
        <dbReference type="Rhea" id="RHEA-COMP:9704"/>
        <dbReference type="ChEBI" id="CHEBI:15378"/>
        <dbReference type="ChEBI" id="CHEBI:30616"/>
        <dbReference type="ChEBI" id="CHEBI:33019"/>
        <dbReference type="ChEBI" id="CHEBI:57926"/>
        <dbReference type="ChEBI" id="CHEBI:78442"/>
        <dbReference type="ChEBI" id="CHEBI:78534"/>
        <dbReference type="ChEBI" id="CHEBI:456215"/>
        <dbReference type="EC" id="6.1.1.3"/>
    </reaction>
</comment>
<dbReference type="PROSITE" id="PS50862">
    <property type="entry name" value="AA_TRNA_LIGASE_II"/>
    <property type="match status" value="1"/>
</dbReference>
<dbReference type="PANTHER" id="PTHR11451:SF44">
    <property type="entry name" value="THREONINE--TRNA LIGASE, CHLOROPLASTIC_MITOCHONDRIAL 2"/>
    <property type="match status" value="1"/>
</dbReference>
<keyword evidence="9 13" id="KW-0694">RNA-binding</keyword>
<evidence type="ECO:0000256" key="6">
    <source>
        <dbReference type="ARBA" id="ARBA00022741"/>
    </source>
</evidence>
<dbReference type="InterPro" id="IPR047246">
    <property type="entry name" value="ThrRS_anticodon"/>
</dbReference>
<evidence type="ECO:0000256" key="8">
    <source>
        <dbReference type="ARBA" id="ARBA00022840"/>
    </source>
</evidence>
<accession>A0A1U7CL56</accession>
<protein>
    <recommendedName>
        <fullName evidence="13">Threonine--tRNA ligase</fullName>
        <ecNumber evidence="13">6.1.1.3</ecNumber>
    </recommendedName>
    <alternativeName>
        <fullName evidence="13">Threonyl-tRNA synthetase</fullName>
        <shortName evidence="13">ThrRS</shortName>
    </alternativeName>
</protein>
<dbReference type="EMBL" id="CP019082">
    <property type="protein sequence ID" value="APW59659.1"/>
    <property type="molecule type" value="Genomic_DNA"/>
</dbReference>
<evidence type="ECO:0000259" key="14">
    <source>
        <dbReference type="PROSITE" id="PS50862"/>
    </source>
</evidence>
<dbReference type="GO" id="GO:0006435">
    <property type="term" value="P:threonyl-tRNA aminoacylation"/>
    <property type="evidence" value="ECO:0007669"/>
    <property type="project" value="UniProtKB-UniRule"/>
</dbReference>
<keyword evidence="7 13" id="KW-0862">Zinc</keyword>
<evidence type="ECO:0000256" key="12">
    <source>
        <dbReference type="ARBA" id="ARBA00049515"/>
    </source>
</evidence>
<dbReference type="InterPro" id="IPR012947">
    <property type="entry name" value="tRNA_SAD"/>
</dbReference>
<dbReference type="KEGG" id="pbor:BSF38_01088"/>
<feature type="binding site" evidence="13">
    <location>
        <position position="408"/>
    </location>
    <ligand>
        <name>Zn(2+)</name>
        <dbReference type="ChEBI" id="CHEBI:29105"/>
        <note>catalytic</note>
    </ligand>
</feature>
<proteinExistence type="inferred from homology"/>
<keyword evidence="2 13" id="KW-0963">Cytoplasm</keyword>
<dbReference type="Pfam" id="PF00587">
    <property type="entry name" value="tRNA-synt_2b"/>
    <property type="match status" value="1"/>
</dbReference>
<dbReference type="Pfam" id="PF03129">
    <property type="entry name" value="HGTP_anticodon"/>
    <property type="match status" value="1"/>
</dbReference>
<feature type="binding site" evidence="13">
    <location>
        <position position="589"/>
    </location>
    <ligand>
        <name>Zn(2+)</name>
        <dbReference type="ChEBI" id="CHEBI:29105"/>
        <note>catalytic</note>
    </ligand>
</feature>
<evidence type="ECO:0000256" key="10">
    <source>
        <dbReference type="ARBA" id="ARBA00022917"/>
    </source>
</evidence>
<dbReference type="GO" id="GO:0004829">
    <property type="term" value="F:threonine-tRNA ligase activity"/>
    <property type="evidence" value="ECO:0007669"/>
    <property type="project" value="UniProtKB-UniRule"/>
</dbReference>
<dbReference type="InterPro" id="IPR004095">
    <property type="entry name" value="TGS"/>
</dbReference>
<comment type="subcellular location">
    <subcellularLocation>
        <location evidence="13">Cytoplasm</location>
    </subcellularLocation>
</comment>
<keyword evidence="8 13" id="KW-0067">ATP-binding</keyword>
<dbReference type="HAMAP" id="MF_00184">
    <property type="entry name" value="Thr_tRNA_synth"/>
    <property type="match status" value="1"/>
</dbReference>
<dbReference type="GO" id="GO:0046872">
    <property type="term" value="F:metal ion binding"/>
    <property type="evidence" value="ECO:0007669"/>
    <property type="project" value="UniProtKB-KW"/>
</dbReference>
<dbReference type="InterPro" id="IPR012676">
    <property type="entry name" value="TGS-like"/>
</dbReference>
<evidence type="ECO:0000256" key="7">
    <source>
        <dbReference type="ARBA" id="ARBA00022833"/>
    </source>
</evidence>
<keyword evidence="17" id="KW-1185">Reference proteome</keyword>
<dbReference type="GO" id="GO:0005524">
    <property type="term" value="F:ATP binding"/>
    <property type="evidence" value="ECO:0007669"/>
    <property type="project" value="UniProtKB-UniRule"/>
</dbReference>
<dbReference type="CDD" id="cd00860">
    <property type="entry name" value="ThrRS_anticodon"/>
    <property type="match status" value="1"/>
</dbReference>
<evidence type="ECO:0000256" key="4">
    <source>
        <dbReference type="ARBA" id="ARBA00022598"/>
    </source>
</evidence>
<reference evidence="17" key="1">
    <citation type="submission" date="2016-12" db="EMBL/GenBank/DDBJ databases">
        <title>Comparative genomics of four Isosphaeraceae planctomycetes: a common pool of plasmids and glycoside hydrolase genes.</title>
        <authorList>
            <person name="Ivanova A."/>
        </authorList>
    </citation>
    <scope>NUCLEOTIDE SEQUENCE [LARGE SCALE GENOMIC DNA]</scope>
    <source>
        <strain evidence="17">PX4</strain>
    </source>
</reference>
<dbReference type="InterPro" id="IPR033728">
    <property type="entry name" value="ThrRS_core"/>
</dbReference>
<evidence type="ECO:0000313" key="17">
    <source>
        <dbReference type="Proteomes" id="UP000186309"/>
    </source>
</evidence>
<feature type="domain" description="TGS" evidence="15">
    <location>
        <begin position="1"/>
        <end position="61"/>
    </location>
</feature>
<name>A0A1U7CL56_9BACT</name>
<dbReference type="InterPro" id="IPR002314">
    <property type="entry name" value="aa-tRNA-synt_IIb"/>
</dbReference>
<keyword evidence="6 13" id="KW-0547">Nucleotide-binding</keyword>
<dbReference type="FunFam" id="3.40.50.800:FF:000001">
    <property type="entry name" value="Threonine--tRNA ligase"/>
    <property type="match status" value="1"/>
</dbReference>
<dbReference type="InterPro" id="IPR012675">
    <property type="entry name" value="Beta-grasp_dom_sf"/>
</dbReference>
<dbReference type="PANTHER" id="PTHR11451">
    <property type="entry name" value="THREONINE-TRNA LIGASE"/>
    <property type="match status" value="1"/>
</dbReference>
<dbReference type="Gene3D" id="3.30.980.10">
    <property type="entry name" value="Threonyl-trna Synthetase, Chain A, domain 2"/>
    <property type="match status" value="1"/>
</dbReference>
<keyword evidence="5 13" id="KW-0479">Metal-binding</keyword>
<dbReference type="PRINTS" id="PR01047">
    <property type="entry name" value="TRNASYNTHTHR"/>
</dbReference>
<dbReference type="NCBIfam" id="TIGR00418">
    <property type="entry name" value="thrS"/>
    <property type="match status" value="1"/>
</dbReference>
<evidence type="ECO:0000256" key="2">
    <source>
        <dbReference type="ARBA" id="ARBA00022490"/>
    </source>
</evidence>
<keyword evidence="4 13" id="KW-0436">Ligase</keyword>
<dbReference type="Gene3D" id="3.30.54.20">
    <property type="match status" value="1"/>
</dbReference>
<dbReference type="InterPro" id="IPR045864">
    <property type="entry name" value="aa-tRNA-synth_II/BPL/LPL"/>
</dbReference>
<comment type="caution">
    <text evidence="13">Lacks conserved residue(s) required for the propagation of feature annotation.</text>
</comment>
<dbReference type="FunFam" id="3.30.980.10:FF:000005">
    <property type="entry name" value="Threonyl-tRNA synthetase, mitochondrial"/>
    <property type="match status" value="1"/>
</dbReference>
<sequence length="736" mass="82774">MLQIKLPDGSIKEYPEGTSPREVAAGIGKRLAEAAVAAVANGAIVDLDRPIEHGESNGDPVELRLLTSRDREALDVLRHSTAHIMARAIMRLFPGVRLAFGPTTANGYYYDVEVDGRSISEDDFPAIETEMARITKDAEPFERFMLPVDQARTFVADLGQTLKVEHIDDELHKYGILSFYRQGEFVDLCRGPHIPHAGKVGAFKLLSIAGSYWKGQTDRSMLQRIYGTAFFDKKELDAYLAQVEEARKRDHRKLGKELNLFTISPLVGPGLILWMPKGAIIRGILENFMKTELMKRGYFPVYTPHIGKIELYKTSGHYPYYKDSQFPTLKMPADASAKELLDGLIAGNVDDAAQRVLLGKAGIPERLPDPASETKFTKPFFEMSVAERIGYLEQTCEFEEYLLKPMNCPHHIQIYAAQPRSYRDLPLRLAEFGTVYRYEQSGELSGMTRVRGFTQDDAHLFCTHEQVRGEFRATMELTQFVLSSLGLSDYRVRLSKHDPEDPKYKGAEGDVWRNAEDDIRSVLDEMKLPYDEAAGEAAFYGPKADFIVRDCIGRQWQLGTVQLDYVLPERFGLEYVGADNHPHRPVMIHRAPFGSMERFMGILIEHFAGAFPLWLAPEQVRVLPISDKAADYAQKVLNKLTEAGFRASLDHRPEKIGAKIRDAQLEKIPVMFVVGAKEAENESVAYRDRLAGDLGVMPLSQALARIQTETDERVFHQTATAAAPPPTEESGEQHAY</sequence>
<keyword evidence="11 13" id="KW-0030">Aminoacyl-tRNA synthetase</keyword>
<evidence type="ECO:0000313" key="16">
    <source>
        <dbReference type="EMBL" id="APW59659.1"/>
    </source>
</evidence>
<comment type="cofactor">
    <cofactor evidence="13">
        <name>Zn(2+)</name>
        <dbReference type="ChEBI" id="CHEBI:29105"/>
    </cofactor>
    <text evidence="13">Binds 1 zinc ion per subunit.</text>
</comment>
<dbReference type="EC" id="6.1.1.3" evidence="13"/>
<dbReference type="STRING" id="1387353.BSF38_01088"/>
<organism evidence="16 17">
    <name type="scientific">Paludisphaera borealis</name>
    <dbReference type="NCBI Taxonomy" id="1387353"/>
    <lineage>
        <taxon>Bacteria</taxon>
        <taxon>Pseudomonadati</taxon>
        <taxon>Planctomycetota</taxon>
        <taxon>Planctomycetia</taxon>
        <taxon>Isosphaerales</taxon>
        <taxon>Isosphaeraceae</taxon>
        <taxon>Paludisphaera</taxon>
    </lineage>
</organism>
<dbReference type="CDD" id="cd01667">
    <property type="entry name" value="TGS_ThrRS"/>
    <property type="match status" value="1"/>
</dbReference>
<feature type="binding site" evidence="13">
    <location>
        <position position="459"/>
    </location>
    <ligand>
        <name>Zn(2+)</name>
        <dbReference type="ChEBI" id="CHEBI:29105"/>
        <note>catalytic</note>
    </ligand>
</feature>
<dbReference type="Gene3D" id="3.30.930.10">
    <property type="entry name" value="Bira Bifunctional Protein, Domain 2"/>
    <property type="match status" value="1"/>
</dbReference>
<dbReference type="GO" id="GO:0005737">
    <property type="term" value="C:cytoplasm"/>
    <property type="evidence" value="ECO:0007669"/>
    <property type="project" value="UniProtKB-SubCell"/>
</dbReference>
<dbReference type="SUPFAM" id="SSF55681">
    <property type="entry name" value="Class II aaRS and biotin synthetases"/>
    <property type="match status" value="1"/>
</dbReference>
<dbReference type="InterPro" id="IPR018163">
    <property type="entry name" value="Thr/Ala-tRNA-synth_IIc_edit"/>
</dbReference>
<dbReference type="CDD" id="cd00771">
    <property type="entry name" value="ThrRS_core"/>
    <property type="match status" value="1"/>
</dbReference>
<dbReference type="Proteomes" id="UP000186309">
    <property type="component" value="Chromosome"/>
</dbReference>
<dbReference type="SMART" id="SM00863">
    <property type="entry name" value="tRNA_SAD"/>
    <property type="match status" value="1"/>
</dbReference>
<evidence type="ECO:0000256" key="13">
    <source>
        <dbReference type="HAMAP-Rule" id="MF_00184"/>
    </source>
</evidence>
<evidence type="ECO:0000256" key="11">
    <source>
        <dbReference type="ARBA" id="ARBA00023146"/>
    </source>
</evidence>
<dbReference type="InterPro" id="IPR004154">
    <property type="entry name" value="Anticodon-bd"/>
</dbReference>
<evidence type="ECO:0000259" key="15">
    <source>
        <dbReference type="PROSITE" id="PS51880"/>
    </source>
</evidence>
<dbReference type="Pfam" id="PF07973">
    <property type="entry name" value="tRNA_SAD"/>
    <property type="match status" value="1"/>
</dbReference>
<evidence type="ECO:0000256" key="9">
    <source>
        <dbReference type="ARBA" id="ARBA00022884"/>
    </source>
</evidence>
<comment type="similarity">
    <text evidence="1 13">Belongs to the class-II aminoacyl-tRNA synthetase family.</text>
</comment>
<dbReference type="GO" id="GO:0000049">
    <property type="term" value="F:tRNA binding"/>
    <property type="evidence" value="ECO:0007669"/>
    <property type="project" value="UniProtKB-KW"/>
</dbReference>
<dbReference type="OrthoDB" id="9802304at2"/>
<dbReference type="Gene3D" id="3.40.50.800">
    <property type="entry name" value="Anticodon-binding domain"/>
    <property type="match status" value="1"/>
</dbReference>
<dbReference type="Gene3D" id="3.10.20.30">
    <property type="match status" value="1"/>
</dbReference>
<keyword evidence="3 13" id="KW-0820">tRNA-binding</keyword>
<dbReference type="SUPFAM" id="SSF52954">
    <property type="entry name" value="Class II aaRS ABD-related"/>
    <property type="match status" value="1"/>
</dbReference>
<dbReference type="InterPro" id="IPR006195">
    <property type="entry name" value="aa-tRNA-synth_II"/>
</dbReference>
<dbReference type="FunFam" id="3.30.930.10:FF:000002">
    <property type="entry name" value="Threonine--tRNA ligase"/>
    <property type="match status" value="1"/>
</dbReference>
<dbReference type="AlphaFoldDB" id="A0A1U7CL56"/>
<evidence type="ECO:0000256" key="3">
    <source>
        <dbReference type="ARBA" id="ARBA00022555"/>
    </source>
</evidence>
<keyword evidence="10 13" id="KW-0648">Protein biosynthesis</keyword>
<comment type="subunit">
    <text evidence="13">Homodimer.</text>
</comment>
<gene>
    <name evidence="13 16" type="primary">thrS</name>
    <name evidence="16" type="ORF">BSF38_01088</name>
</gene>
<evidence type="ECO:0000256" key="1">
    <source>
        <dbReference type="ARBA" id="ARBA00008226"/>
    </source>
</evidence>